<evidence type="ECO:0000313" key="2">
    <source>
        <dbReference type="EMBL" id="VVO09943.1"/>
    </source>
</evidence>
<dbReference type="AlphaFoldDB" id="A0A5E7CY24"/>
<dbReference type="Proteomes" id="UP000326018">
    <property type="component" value="Unassembled WGS sequence"/>
</dbReference>
<sequence length="264" mass="29688">MSDPQNENKNWWATLPGVLTSLATLLAALGGLYAVIFGPPAPHPPQPVTPIPADKVAPPQLAAENQYPPIQTASAAPKLSWERDKSDDKFHWHLNIENGPVHNLDVESYHGVVFSYFAPGEMSSNPSLLSFESFPDWSSGSEENPKFMLDFTGVNKQLLFIADRFSEVVPSDDRYSTFQYFVYLLATYETDAGVKMERAWAFEHDAKKTSDIEAFSYKPKAISVKTYRGEYGGMEEVKRCKRFLTPTTDTDIDWANLIRKTCSY</sequence>
<keyword evidence="1" id="KW-0472">Membrane</keyword>
<protein>
    <submittedName>
        <fullName evidence="2">Uncharacterized protein</fullName>
    </submittedName>
</protein>
<evidence type="ECO:0000313" key="3">
    <source>
        <dbReference type="Proteomes" id="UP000326018"/>
    </source>
</evidence>
<keyword evidence="1" id="KW-1133">Transmembrane helix</keyword>
<proteinExistence type="predicted"/>
<gene>
    <name evidence="2" type="ORF">PS712_03375</name>
</gene>
<name>A0A5E7CY24_PSEFL</name>
<dbReference type="RefSeq" id="WP_150703342.1">
    <property type="nucleotide sequence ID" value="NZ_CABVIB010000016.1"/>
</dbReference>
<feature type="transmembrane region" description="Helical" evidence="1">
    <location>
        <begin position="12"/>
        <end position="36"/>
    </location>
</feature>
<dbReference type="EMBL" id="CABVIB010000016">
    <property type="protein sequence ID" value="VVO09943.1"/>
    <property type="molecule type" value="Genomic_DNA"/>
</dbReference>
<evidence type="ECO:0000256" key="1">
    <source>
        <dbReference type="SAM" id="Phobius"/>
    </source>
</evidence>
<keyword evidence="1" id="KW-0812">Transmembrane</keyword>
<organism evidence="2 3">
    <name type="scientific">Pseudomonas fluorescens</name>
    <dbReference type="NCBI Taxonomy" id="294"/>
    <lineage>
        <taxon>Bacteria</taxon>
        <taxon>Pseudomonadati</taxon>
        <taxon>Pseudomonadota</taxon>
        <taxon>Gammaproteobacteria</taxon>
        <taxon>Pseudomonadales</taxon>
        <taxon>Pseudomonadaceae</taxon>
        <taxon>Pseudomonas</taxon>
    </lineage>
</organism>
<accession>A0A5E7CY24</accession>
<reference evidence="2 3" key="1">
    <citation type="submission" date="2019-09" db="EMBL/GenBank/DDBJ databases">
        <authorList>
            <person name="Chandra G."/>
            <person name="Truman W A."/>
        </authorList>
    </citation>
    <scope>NUCLEOTIDE SEQUENCE [LARGE SCALE GENOMIC DNA]</scope>
    <source>
        <strain evidence="2">PS712</strain>
    </source>
</reference>